<accession>A0A1D2MZW5</accession>
<name>A0A1D2MZW5_ORCCI</name>
<dbReference type="AlphaFoldDB" id="A0A1D2MZW5"/>
<evidence type="ECO:0000313" key="1">
    <source>
        <dbReference type="EMBL" id="ODM98587.1"/>
    </source>
</evidence>
<organism evidence="1 2">
    <name type="scientific">Orchesella cincta</name>
    <name type="common">Springtail</name>
    <name type="synonym">Podura cincta</name>
    <dbReference type="NCBI Taxonomy" id="48709"/>
    <lineage>
        <taxon>Eukaryota</taxon>
        <taxon>Metazoa</taxon>
        <taxon>Ecdysozoa</taxon>
        <taxon>Arthropoda</taxon>
        <taxon>Hexapoda</taxon>
        <taxon>Collembola</taxon>
        <taxon>Entomobryomorpha</taxon>
        <taxon>Entomobryoidea</taxon>
        <taxon>Orchesellidae</taxon>
        <taxon>Orchesellinae</taxon>
        <taxon>Orchesella</taxon>
    </lineage>
</organism>
<protein>
    <submittedName>
        <fullName evidence="1">Uncharacterized protein</fullName>
    </submittedName>
</protein>
<evidence type="ECO:0000313" key="2">
    <source>
        <dbReference type="Proteomes" id="UP000094527"/>
    </source>
</evidence>
<sequence length="347" mass="40261">MSTVSESSETLKETEEPSLLMKVQTTGKDWDNAPNELTQLRALLLKTGYEVTWSPKKFAINLLTANKIRGMVLKRILMKAYPFDLFWATETLDETLHKCLIVCQQLGLEVDRPIIWGQCSMDASFRFWCRLLKMVPRISKARKEEDFVHEAKSKVISSLISFRGTDWDRAIARNFEQGLGRNRNHDFLKRCISSNSFLAQNQKPKQKRGVYNRHDYDEGDITDWRSSLKHILDPESDEGKASTTTSLANELKQESQAMIEALRDVEKYYVENSRLEIEDAFKLGYQVCDLAEEFETYMTTNNRGAFRDVDSLTNHTDKVIKSMSKLATVYGDFYAEFRKYFELKWGD</sequence>
<reference evidence="1 2" key="1">
    <citation type="journal article" date="2016" name="Genome Biol. Evol.">
        <title>Gene Family Evolution Reflects Adaptation to Soil Environmental Stressors in the Genome of the Collembolan Orchesella cincta.</title>
        <authorList>
            <person name="Faddeeva-Vakhrusheva A."/>
            <person name="Derks M.F."/>
            <person name="Anvar S.Y."/>
            <person name="Agamennone V."/>
            <person name="Suring W."/>
            <person name="Smit S."/>
            <person name="van Straalen N.M."/>
            <person name="Roelofs D."/>
        </authorList>
    </citation>
    <scope>NUCLEOTIDE SEQUENCE [LARGE SCALE GENOMIC DNA]</scope>
    <source>
        <tissue evidence="1">Mixed pool</tissue>
    </source>
</reference>
<gene>
    <name evidence="1" type="ORF">Ocin01_08101</name>
</gene>
<dbReference type="Proteomes" id="UP000094527">
    <property type="component" value="Unassembled WGS sequence"/>
</dbReference>
<proteinExistence type="predicted"/>
<comment type="caution">
    <text evidence="1">The sequence shown here is derived from an EMBL/GenBank/DDBJ whole genome shotgun (WGS) entry which is preliminary data.</text>
</comment>
<dbReference type="EMBL" id="LJIJ01000341">
    <property type="protein sequence ID" value="ODM98587.1"/>
    <property type="molecule type" value="Genomic_DNA"/>
</dbReference>
<keyword evidence="2" id="KW-1185">Reference proteome</keyword>